<sequence length="199" mass="22067">MNTVQLHLHFSYSNFSNLSINTPLIIPIRSQSKPIHPSSSSSPSKSSNVARSKTQTKNTTHIDKPLLQAFKSPIFKRYPNLDKFDVISSKGHSRMVILGAMSLGLALFLMGFDDHKALAFGPEGPLMEDFWDNMRRYALYALTVSTGAIYALLEPIVELLKNPISAVLIIVILGGSFYLVTQVVSAMVGLSDFSYEYSY</sequence>
<keyword evidence="6" id="KW-0472">Membrane</keyword>
<name>A0ABD3CBU4_9LAMI</name>
<evidence type="ECO:0000256" key="6">
    <source>
        <dbReference type="SAM" id="Phobius"/>
    </source>
</evidence>
<keyword evidence="4" id="KW-0934">Plastid</keyword>
<evidence type="ECO:0000256" key="5">
    <source>
        <dbReference type="SAM" id="MobiDB-lite"/>
    </source>
</evidence>
<feature type="region of interest" description="Disordered" evidence="5">
    <location>
        <begin position="31"/>
        <end position="58"/>
    </location>
</feature>
<comment type="subcellular location">
    <subcellularLocation>
        <location evidence="1">Plastid</location>
    </subcellularLocation>
</comment>
<dbReference type="Pfam" id="PF05421">
    <property type="entry name" value="DUF751"/>
    <property type="match status" value="1"/>
</dbReference>
<reference evidence="8" key="1">
    <citation type="journal article" date="2024" name="IScience">
        <title>Strigolactones Initiate the Formation of Haustorium-like Structures in Castilleja.</title>
        <authorList>
            <person name="Buerger M."/>
            <person name="Peterson D."/>
            <person name="Chory J."/>
        </authorList>
    </citation>
    <scope>NUCLEOTIDE SEQUENCE [LARGE SCALE GENOMIC DNA]</scope>
</reference>
<gene>
    <name evidence="7" type="ORF">CASFOL_028654</name>
</gene>
<dbReference type="PANTHER" id="PTHR36049:SF3">
    <property type="match status" value="1"/>
</dbReference>
<dbReference type="GO" id="GO:0009536">
    <property type="term" value="C:plastid"/>
    <property type="evidence" value="ECO:0007669"/>
    <property type="project" value="UniProtKB-SubCell"/>
</dbReference>
<keyword evidence="8" id="KW-1185">Reference proteome</keyword>
<dbReference type="InterPro" id="IPR008470">
    <property type="entry name" value="Uncharacterised_Ycf33"/>
</dbReference>
<evidence type="ECO:0000313" key="7">
    <source>
        <dbReference type="EMBL" id="KAL3627291.1"/>
    </source>
</evidence>
<feature type="transmembrane region" description="Helical" evidence="6">
    <location>
        <begin position="95"/>
        <end position="112"/>
    </location>
</feature>
<evidence type="ECO:0000256" key="2">
    <source>
        <dbReference type="ARBA" id="ARBA00010985"/>
    </source>
</evidence>
<dbReference type="EMBL" id="JAVIJP010000039">
    <property type="protein sequence ID" value="KAL3627291.1"/>
    <property type="molecule type" value="Genomic_DNA"/>
</dbReference>
<evidence type="ECO:0000313" key="8">
    <source>
        <dbReference type="Proteomes" id="UP001632038"/>
    </source>
</evidence>
<feature type="compositionally biased region" description="Low complexity" evidence="5">
    <location>
        <begin position="31"/>
        <end position="53"/>
    </location>
</feature>
<feature type="transmembrane region" description="Helical" evidence="6">
    <location>
        <begin position="165"/>
        <end position="190"/>
    </location>
</feature>
<proteinExistence type="inferred from homology"/>
<evidence type="ECO:0000256" key="1">
    <source>
        <dbReference type="ARBA" id="ARBA00004474"/>
    </source>
</evidence>
<keyword evidence="6" id="KW-1133">Transmembrane helix</keyword>
<accession>A0ABD3CBU4</accession>
<feature type="transmembrane region" description="Helical" evidence="6">
    <location>
        <begin position="137"/>
        <end position="153"/>
    </location>
</feature>
<dbReference type="AlphaFoldDB" id="A0ABD3CBU4"/>
<comment type="caution">
    <text evidence="7">The sequence shown here is derived from an EMBL/GenBank/DDBJ whole genome shotgun (WGS) entry which is preliminary data.</text>
</comment>
<keyword evidence="6" id="KW-0812">Transmembrane</keyword>
<comment type="similarity">
    <text evidence="2">Belongs to the ycf33 family.</text>
</comment>
<organism evidence="7 8">
    <name type="scientific">Castilleja foliolosa</name>
    <dbReference type="NCBI Taxonomy" id="1961234"/>
    <lineage>
        <taxon>Eukaryota</taxon>
        <taxon>Viridiplantae</taxon>
        <taxon>Streptophyta</taxon>
        <taxon>Embryophyta</taxon>
        <taxon>Tracheophyta</taxon>
        <taxon>Spermatophyta</taxon>
        <taxon>Magnoliopsida</taxon>
        <taxon>eudicotyledons</taxon>
        <taxon>Gunneridae</taxon>
        <taxon>Pentapetalae</taxon>
        <taxon>asterids</taxon>
        <taxon>lamiids</taxon>
        <taxon>Lamiales</taxon>
        <taxon>Orobanchaceae</taxon>
        <taxon>Pedicularideae</taxon>
        <taxon>Castillejinae</taxon>
        <taxon>Castilleja</taxon>
    </lineage>
</organism>
<evidence type="ECO:0000256" key="3">
    <source>
        <dbReference type="ARBA" id="ARBA00021584"/>
    </source>
</evidence>
<protein>
    <recommendedName>
        <fullName evidence="3">Uncharacterized protein ycf33</fullName>
    </recommendedName>
</protein>
<dbReference type="Proteomes" id="UP001632038">
    <property type="component" value="Unassembled WGS sequence"/>
</dbReference>
<dbReference type="PANTHER" id="PTHR36049">
    <property type="entry name" value="TRANSMEMBRANE PROTEIN"/>
    <property type="match status" value="1"/>
</dbReference>
<evidence type="ECO:0000256" key="4">
    <source>
        <dbReference type="ARBA" id="ARBA00022640"/>
    </source>
</evidence>